<keyword evidence="2 4" id="KW-0862">Zinc</keyword>
<dbReference type="EMBL" id="NCKU01014309">
    <property type="protein sequence ID" value="RWR99619.1"/>
    <property type="molecule type" value="Genomic_DNA"/>
</dbReference>
<evidence type="ECO:0000256" key="3">
    <source>
        <dbReference type="ARBA" id="ARBA00023038"/>
    </source>
</evidence>
<dbReference type="AlphaFoldDB" id="A0A3S3PEY7"/>
<reference evidence="6" key="2">
    <citation type="submission" date="2018-11" db="EMBL/GenBank/DDBJ databases">
        <title>Trombidioid mite genomics.</title>
        <authorList>
            <person name="Dong X."/>
        </authorList>
    </citation>
    <scope>NUCLEOTIDE SEQUENCE</scope>
    <source>
        <strain evidence="6">UoL-WK</strain>
    </source>
</reference>
<dbReference type="Gene3D" id="2.10.110.10">
    <property type="entry name" value="Cysteine Rich Protein"/>
    <property type="match status" value="1"/>
</dbReference>
<keyword evidence="1 4" id="KW-0479">Metal-binding</keyword>
<keyword evidence="8" id="KW-1185">Reference proteome</keyword>
<evidence type="ECO:0000313" key="6">
    <source>
        <dbReference type="EMBL" id="RWR99619.1"/>
    </source>
</evidence>
<dbReference type="SUPFAM" id="SSF57716">
    <property type="entry name" value="Glucocorticoid receptor-like (DNA-binding domain)"/>
    <property type="match status" value="1"/>
</dbReference>
<accession>A0A3S3PEY7</accession>
<evidence type="ECO:0000256" key="4">
    <source>
        <dbReference type="PROSITE-ProRule" id="PRU00125"/>
    </source>
</evidence>
<evidence type="ECO:0000256" key="1">
    <source>
        <dbReference type="ARBA" id="ARBA00022723"/>
    </source>
</evidence>
<proteinExistence type="predicted"/>
<gene>
    <name evidence="7" type="ORF">B4U79_16854</name>
    <name evidence="6" type="ORF">B4U79_16999</name>
</gene>
<dbReference type="InterPro" id="IPR001781">
    <property type="entry name" value="Znf_LIM"/>
</dbReference>
<evidence type="ECO:0000259" key="5">
    <source>
        <dbReference type="PROSITE" id="PS50023"/>
    </source>
</evidence>
<keyword evidence="3 4" id="KW-0440">LIM domain</keyword>
<comment type="caution">
    <text evidence="6">The sequence shown here is derived from an EMBL/GenBank/DDBJ whole genome shotgun (WGS) entry which is preliminary data.</text>
</comment>
<dbReference type="SMART" id="SM00132">
    <property type="entry name" value="LIM"/>
    <property type="match status" value="1"/>
</dbReference>
<sequence>MEKVCHQIDPDCPACSKPIYWRAKVLFKNRLWHKECFRCCRCCTTFSLSDAENIYFGEDLFLRCFYCNTKFERKKQGKDSESDEEISPEHVGIDEDLFRDKIKESASDISSSRQKHVSVDKKQKSSEFVNTDYKPESKVQDRKSSRGDETFKCTQKYDKTKEYDEKRQKLNGYQSSIVKESKYFYHKQKGEELRDDEPESFKLSKSYNHAGDYWCRRERNHYQAERDSYYCRCCKCRQISTKREISDKSSKITQFAECCCRGCIEYRKGCQKSRERHTNNCYFETCKSKERTYSTHHEESAQCTKKSLCHIKMKDKFDDQPLCDRILCECSSQLV</sequence>
<dbReference type="Proteomes" id="UP000285301">
    <property type="component" value="Unassembled WGS sequence"/>
</dbReference>
<dbReference type="EMBL" id="NCKU01011210">
    <property type="protein sequence ID" value="RWS00515.1"/>
    <property type="molecule type" value="Genomic_DNA"/>
</dbReference>
<feature type="domain" description="LIM zinc-binding" evidence="5">
    <location>
        <begin position="10"/>
        <end position="74"/>
    </location>
</feature>
<dbReference type="PROSITE" id="PS00478">
    <property type="entry name" value="LIM_DOMAIN_1"/>
    <property type="match status" value="1"/>
</dbReference>
<organism evidence="6 8">
    <name type="scientific">Dinothrombium tinctorium</name>
    <dbReference type="NCBI Taxonomy" id="1965070"/>
    <lineage>
        <taxon>Eukaryota</taxon>
        <taxon>Metazoa</taxon>
        <taxon>Ecdysozoa</taxon>
        <taxon>Arthropoda</taxon>
        <taxon>Chelicerata</taxon>
        <taxon>Arachnida</taxon>
        <taxon>Acari</taxon>
        <taxon>Acariformes</taxon>
        <taxon>Trombidiformes</taxon>
        <taxon>Prostigmata</taxon>
        <taxon>Anystina</taxon>
        <taxon>Parasitengona</taxon>
        <taxon>Trombidioidea</taxon>
        <taxon>Trombidiidae</taxon>
        <taxon>Dinothrombium</taxon>
    </lineage>
</organism>
<evidence type="ECO:0000256" key="2">
    <source>
        <dbReference type="ARBA" id="ARBA00022833"/>
    </source>
</evidence>
<protein>
    <recommendedName>
        <fullName evidence="5">LIM zinc-binding domain-containing protein</fullName>
    </recommendedName>
</protein>
<dbReference type="Pfam" id="PF00412">
    <property type="entry name" value="LIM"/>
    <property type="match status" value="1"/>
</dbReference>
<dbReference type="PROSITE" id="PS50023">
    <property type="entry name" value="LIM_DOMAIN_2"/>
    <property type="match status" value="1"/>
</dbReference>
<reference evidence="6 8" key="1">
    <citation type="journal article" date="2018" name="Gigascience">
        <title>Genomes of trombidid mites reveal novel predicted allergens and laterally-transferred genes associated with secondary metabolism.</title>
        <authorList>
            <person name="Dong X."/>
            <person name="Chaisiri K."/>
            <person name="Xia D."/>
            <person name="Armstrong S.D."/>
            <person name="Fang Y."/>
            <person name="Donnelly M.J."/>
            <person name="Kadowaki T."/>
            <person name="McGarry J.W."/>
            <person name="Darby A.C."/>
            <person name="Makepeace B.L."/>
        </authorList>
    </citation>
    <scope>NUCLEOTIDE SEQUENCE [LARGE SCALE GENOMIC DNA]</scope>
    <source>
        <strain evidence="6">UoL-WK</strain>
    </source>
</reference>
<dbReference type="GO" id="GO:0046872">
    <property type="term" value="F:metal ion binding"/>
    <property type="evidence" value="ECO:0007669"/>
    <property type="project" value="UniProtKB-KW"/>
</dbReference>
<name>A0A3S3PEY7_9ACAR</name>
<evidence type="ECO:0000313" key="7">
    <source>
        <dbReference type="EMBL" id="RWS00515.1"/>
    </source>
</evidence>
<evidence type="ECO:0000313" key="8">
    <source>
        <dbReference type="Proteomes" id="UP000285301"/>
    </source>
</evidence>